<keyword evidence="2" id="KW-1185">Reference proteome</keyword>
<name>A0A8H4B0H8_GIGMA</name>
<organism evidence="1 2">
    <name type="scientific">Gigaspora margarita</name>
    <dbReference type="NCBI Taxonomy" id="4874"/>
    <lineage>
        <taxon>Eukaryota</taxon>
        <taxon>Fungi</taxon>
        <taxon>Fungi incertae sedis</taxon>
        <taxon>Mucoromycota</taxon>
        <taxon>Glomeromycotina</taxon>
        <taxon>Glomeromycetes</taxon>
        <taxon>Diversisporales</taxon>
        <taxon>Gigasporaceae</taxon>
        <taxon>Gigaspora</taxon>
    </lineage>
</organism>
<reference evidence="1 2" key="1">
    <citation type="journal article" date="2019" name="Environ. Microbiol.">
        <title>At the nexus of three kingdoms: the genome of the mycorrhizal fungus Gigaspora margarita provides insights into plant, endobacterial and fungal interactions.</title>
        <authorList>
            <person name="Venice F."/>
            <person name="Ghignone S."/>
            <person name="Salvioli di Fossalunga A."/>
            <person name="Amselem J."/>
            <person name="Novero M."/>
            <person name="Xianan X."/>
            <person name="Sedzielewska Toro K."/>
            <person name="Morin E."/>
            <person name="Lipzen A."/>
            <person name="Grigoriev I.V."/>
            <person name="Henrissat B."/>
            <person name="Martin F.M."/>
            <person name="Bonfante P."/>
        </authorList>
    </citation>
    <scope>NUCLEOTIDE SEQUENCE [LARGE SCALE GENOMIC DNA]</scope>
    <source>
        <strain evidence="1 2">BEG34</strain>
    </source>
</reference>
<dbReference type="OrthoDB" id="2352366at2759"/>
<sequence length="104" mass="12329">MTKNLWTNIRYLNINILFILVKNHEHVFHMEELFGDVIITIDPLYNLTFKYQLDNIQEFTTILQKFNPQTILNVCENHKNATIYNKASLNSCFNVKNIKVKRGI</sequence>
<dbReference type="EMBL" id="WTPW01000082">
    <property type="protein sequence ID" value="KAF0550641.1"/>
    <property type="molecule type" value="Genomic_DNA"/>
</dbReference>
<evidence type="ECO:0000313" key="1">
    <source>
        <dbReference type="EMBL" id="KAF0550641.1"/>
    </source>
</evidence>
<proteinExistence type="predicted"/>
<accession>A0A8H4B0H8</accession>
<protein>
    <submittedName>
        <fullName evidence="1">Uncharacterized protein</fullName>
    </submittedName>
</protein>
<gene>
    <name evidence="1" type="ORF">F8M41_024126</name>
</gene>
<comment type="caution">
    <text evidence="1">The sequence shown here is derived from an EMBL/GenBank/DDBJ whole genome shotgun (WGS) entry which is preliminary data.</text>
</comment>
<dbReference type="AlphaFoldDB" id="A0A8H4B0H8"/>
<dbReference type="Proteomes" id="UP000439903">
    <property type="component" value="Unassembled WGS sequence"/>
</dbReference>
<evidence type="ECO:0000313" key="2">
    <source>
        <dbReference type="Proteomes" id="UP000439903"/>
    </source>
</evidence>